<feature type="binding site" evidence="14 18">
    <location>
        <position position="23"/>
    </location>
    <ligand>
        <name>GTP</name>
        <dbReference type="ChEBI" id="CHEBI:37565"/>
    </ligand>
</feature>
<dbReference type="PDB" id="4JSY">
    <property type="method" value="X-ray"/>
    <property type="resolution" value="2.14 A"/>
    <property type="chains" value="A/B=1-170"/>
</dbReference>
<dbReference type="InterPro" id="IPR006186">
    <property type="entry name" value="Ser/Thr-sp_prot-phosphatase"/>
</dbReference>
<feature type="binding site" evidence="10">
    <location>
        <position position="22"/>
    </location>
    <ligand>
        <name>ADP</name>
        <dbReference type="ChEBI" id="CHEBI:456216"/>
        <label>1</label>
    </ligand>
</feature>
<feature type="binding site" evidence="10">
    <location>
        <position position="21"/>
    </location>
    <ligand>
        <name>ADP</name>
        <dbReference type="ChEBI" id="CHEBI:456216"/>
        <label>1</label>
    </ligand>
</feature>
<feature type="binding site" evidence="17">
    <location>
        <position position="120"/>
    </location>
    <ligand>
        <name>GDP</name>
        <dbReference type="ChEBI" id="CHEBI:58189"/>
    </ligand>
</feature>
<feature type="binding site" evidence="16">
    <location>
        <position position="20"/>
    </location>
    <ligand>
        <name>dATP</name>
        <dbReference type="ChEBI" id="CHEBI:61404"/>
    </ligand>
</feature>
<proteinExistence type="evidence at protein level"/>
<evidence type="ECO:0007829" key="8">
    <source>
        <dbReference type="PDB" id="4DRF"/>
    </source>
</evidence>
<evidence type="ECO:0007829" key="17">
    <source>
        <dbReference type="PDB" id="4MDE"/>
    </source>
</evidence>
<feature type="binding site" evidence="14 18">
    <location>
        <position position="123"/>
    </location>
    <ligand>
        <name>GTP</name>
        <dbReference type="ChEBI" id="CHEBI:37565"/>
    </ligand>
</feature>
<reference evidence="19 20" key="8">
    <citation type="journal article" date="2014" name="J. Bacteriol.">
        <title>Structures of bacterial polynucleotide kinase in a michaelis complex with nucleoside triphosphate (NTP)-Mg2+ and 5'-OH RNA and a mixed substrate-product complex with NTP-Mg2+ and a 5'-phosphorylated oligonucleotide.</title>
        <authorList>
            <person name="Das U."/>
            <person name="Wang L.K."/>
            <person name="Smith P."/>
            <person name="Munir A."/>
            <person name="Shuman S."/>
        </authorList>
    </citation>
    <scope>X-RAY CRYSTALLOGRAPHY (1.50 ANGSTROMS) OF 1-170 IN COMPLEX WITH GTP AND MG(2+)</scope>
</reference>
<dbReference type="NCBIfam" id="TIGR04075">
    <property type="entry name" value="bacter_Pnkp"/>
    <property type="match status" value="1"/>
</dbReference>
<keyword evidence="5 11" id="KW-0067">ATP-binding</keyword>
<feature type="binding site" evidence="15">
    <location>
        <position position="23"/>
    </location>
    <ligand>
        <name>CTP</name>
        <dbReference type="ChEBI" id="CHEBI:37563"/>
    </ligand>
</feature>
<dbReference type="STRING" id="203119.Cthe_2768"/>
<evidence type="ECO:0007829" key="20">
    <source>
        <dbReference type="PDB" id="4QM7"/>
    </source>
</evidence>
<dbReference type="InterPro" id="IPR029052">
    <property type="entry name" value="Metallo-depent_PP-like"/>
</dbReference>
<feature type="binding site" evidence="11">
    <location>
        <position position="23"/>
    </location>
    <ligand>
        <name>ATP</name>
        <dbReference type="ChEBI" id="CHEBI:30616"/>
        <label>1</label>
    </ligand>
</feature>
<evidence type="ECO:0007829" key="5">
    <source>
        <dbReference type="PDB" id="3TY5"/>
    </source>
</evidence>
<feature type="binding site" evidence="17">
    <location>
        <position position="19"/>
    </location>
    <ligand>
        <name>GDP</name>
        <dbReference type="ChEBI" id="CHEBI:58189"/>
    </ligand>
</feature>
<dbReference type="InterPro" id="IPR032380">
    <property type="entry name" value="PNKP_ligase_dom"/>
</dbReference>
<keyword evidence="5 6" id="KW-0002">3D-structure</keyword>
<gene>
    <name evidence="3" type="ordered locus">Cthe_2768</name>
</gene>
<dbReference type="PDBsum" id="4J6O"/>
<dbReference type="PDBsum" id="4MDF"/>
<feature type="binding site" evidence="15">
    <location>
        <position position="21"/>
    </location>
    <ligand>
        <name>CTP</name>
        <dbReference type="ChEBI" id="CHEBI:37563"/>
    </ligand>
</feature>
<dbReference type="PDB" id="3TY5">
    <property type="method" value="X-ray"/>
    <property type="resolution" value="2.40 A"/>
    <property type="chains" value="A/B=479-870"/>
</dbReference>
<keyword evidence="14 18" id="KW-0342">GTP-binding</keyword>
<dbReference type="PDB" id="4E6N">
    <property type="method" value="X-ray"/>
    <property type="resolution" value="2.39 A"/>
    <property type="chains" value="A/C=445-870"/>
</dbReference>
<feature type="binding site" evidence="16">
    <location>
        <position position="23"/>
    </location>
    <ligand>
        <name>dATP</name>
        <dbReference type="ChEBI" id="CHEBI:61404"/>
    </ligand>
</feature>
<feature type="binding site" evidence="10">
    <location>
        <position position="23"/>
    </location>
    <ligand>
        <name>ADP</name>
        <dbReference type="ChEBI" id="CHEBI:456216"/>
        <label>1</label>
    </ligand>
</feature>
<feature type="binding site" evidence="16">
    <location>
        <position position="22"/>
    </location>
    <ligand>
        <name>dATP</name>
        <dbReference type="ChEBI" id="CHEBI:61404"/>
    </ligand>
</feature>
<reference evidence="5 6" key="2">
    <citation type="journal article" date="2012" name="Proc. Natl. Acad. Sci. U.S.A.">
        <title>The adenylyltransferase domain of bacterial Pnkp defines a unique RNA ligase family.</title>
        <authorList>
            <person name="Smith P."/>
            <person name="Wang L.K."/>
            <person name="Nair P.A."/>
            <person name="Shuman S."/>
        </authorList>
    </citation>
    <scope>X-RAY CRYSTALLOGRAPHY (2.40 ANGSTROMS) OF 479-870 IN COMPLEX WITH ADP; AMP; ATP AND MG(2+)</scope>
</reference>
<feature type="binding site" evidence="5">
    <location>
        <position position="531"/>
    </location>
    <ligand>
        <name>ATP</name>
        <dbReference type="ChEBI" id="CHEBI:30616"/>
        <label>2</label>
    </ligand>
</feature>
<feature type="binding site" evidence="7">
    <location>
        <position position="531"/>
    </location>
    <ligand>
        <name>AMP</name>
        <dbReference type="ChEBI" id="CHEBI:456215"/>
        <note>covalent</note>
    </ligand>
</feature>
<feature type="binding site" evidence="5">
    <location>
        <position position="774"/>
    </location>
    <ligand>
        <name>ADP</name>
        <dbReference type="ChEBI" id="CHEBI:456216"/>
        <label>2</label>
    </ligand>
</feature>
<dbReference type="PDB" id="4JT2">
    <property type="method" value="X-ray"/>
    <property type="resolution" value="2.49 A"/>
    <property type="chains" value="A/B=1-170"/>
</dbReference>
<dbReference type="Gene3D" id="3.40.50.300">
    <property type="entry name" value="P-loop containing nucleotide triphosphate hydrolases"/>
    <property type="match status" value="1"/>
</dbReference>
<dbReference type="EvolutionaryTrace" id="A3DJ38"/>
<keyword evidence="4" id="KW-1185">Reference proteome</keyword>
<feature type="binding site" evidence="10">
    <location>
        <position position="120"/>
    </location>
    <ligand>
        <name>ADP</name>
        <dbReference type="ChEBI" id="CHEBI:456216"/>
        <label>1</label>
    </ligand>
</feature>
<evidence type="ECO:0007829" key="18">
    <source>
        <dbReference type="PDB" id="4MDF"/>
    </source>
</evidence>
<feature type="binding site" evidence="5">
    <location>
        <position position="639"/>
    </location>
    <ligand>
        <name>ATP</name>
        <dbReference type="ChEBI" id="CHEBI:30616"/>
        <label>2</label>
    </ligand>
</feature>
<dbReference type="SUPFAM" id="SSF56300">
    <property type="entry name" value="Metallo-dependent phosphatases"/>
    <property type="match status" value="1"/>
</dbReference>
<feature type="domain" description="Polynucleotide kinase-phosphatase ligase" evidence="2">
    <location>
        <begin position="474"/>
        <end position="865"/>
    </location>
</feature>
<feature type="binding site" evidence="14 18">
    <location>
        <position position="21"/>
    </location>
    <ligand>
        <name>GTP</name>
        <dbReference type="ChEBI" id="CHEBI:37565"/>
    </ligand>
</feature>
<protein>
    <submittedName>
        <fullName evidence="3">Metallophosphoesterase</fullName>
    </submittedName>
</protein>
<feature type="binding site" evidence="7">
    <location>
        <position position="687"/>
    </location>
    <ligand>
        <name>AMP</name>
        <dbReference type="ChEBI" id="CHEBI:456215"/>
    </ligand>
</feature>
<feature type="binding site" evidence="10">
    <location>
        <position position="20"/>
    </location>
    <ligand>
        <name>ADP</name>
        <dbReference type="ChEBI" id="CHEBI:456216"/>
        <label>1</label>
    </ligand>
</feature>
<feature type="domain" description="Calcineurin-like phosphoesterase" evidence="1">
    <location>
        <begin position="181"/>
        <end position="378"/>
    </location>
</feature>
<evidence type="ECO:0007829" key="11">
    <source>
        <dbReference type="PDB" id="4GP7"/>
    </source>
</evidence>
<dbReference type="PDB" id="4QM7">
    <property type="method" value="X-ray"/>
    <property type="resolution" value="1.80 A"/>
    <property type="chains" value="A/B=1-170"/>
</dbReference>
<feature type="binding site" evidence="11">
    <location>
        <position position="17"/>
    </location>
    <ligand>
        <name>ATP</name>
        <dbReference type="ChEBI" id="CHEBI:30616"/>
        <label>1</label>
    </ligand>
</feature>
<feature type="binding site" evidence="16">
    <location>
        <position position="18"/>
    </location>
    <ligand>
        <name>dATP</name>
        <dbReference type="ChEBI" id="CHEBI:61404"/>
    </ligand>
</feature>
<feature type="binding site" evidence="12">
    <location>
        <position position="187"/>
    </location>
    <ligand>
        <name>Mn(2+)</name>
        <dbReference type="ChEBI" id="CHEBI:29035"/>
    </ligand>
</feature>
<evidence type="ECO:0000259" key="1">
    <source>
        <dbReference type="Pfam" id="PF00149"/>
    </source>
</evidence>
<evidence type="ECO:0007829" key="15">
    <source>
        <dbReference type="PDB" id="4JT2"/>
    </source>
</evidence>
<dbReference type="Pfam" id="PF13671">
    <property type="entry name" value="AAA_33"/>
    <property type="match status" value="1"/>
</dbReference>
<feature type="binding site" evidence="17">
    <location>
        <position position="23"/>
    </location>
    <ligand>
        <name>GDP</name>
        <dbReference type="ChEBI" id="CHEBI:58189"/>
    </ligand>
</feature>
<feature type="binding site" evidence="5">
    <location>
        <position position="495"/>
    </location>
    <ligand>
        <name>ADP</name>
        <dbReference type="ChEBI" id="CHEBI:456216"/>
        <label>2</label>
    </ligand>
</feature>
<dbReference type="GO" id="GO:0046872">
    <property type="term" value="F:metal ion binding"/>
    <property type="evidence" value="ECO:0007669"/>
    <property type="project" value="UniProtKB-KW"/>
</dbReference>
<feature type="binding site" evidence="11">
    <location>
        <position position="123"/>
    </location>
    <ligand>
        <name>ATP</name>
        <dbReference type="ChEBI" id="CHEBI:30616"/>
        <label>1</label>
    </ligand>
</feature>
<dbReference type="PDB" id="4QM6">
    <property type="method" value="X-ray"/>
    <property type="resolution" value="1.50 A"/>
    <property type="chains" value="A/B=1-170"/>
</dbReference>
<dbReference type="PDB" id="4GP6">
    <property type="method" value="X-ray"/>
    <property type="resolution" value="2.10 A"/>
    <property type="chains" value="A/B=1-170"/>
</dbReference>
<feature type="binding site" evidence="5">
    <location>
        <position position="565"/>
    </location>
    <ligand>
        <name>ADP</name>
        <dbReference type="ChEBI" id="CHEBI:456216"/>
        <label>2</label>
    </ligand>
</feature>
<dbReference type="EMBL" id="CP000568">
    <property type="protein sequence ID" value="ABN53967.1"/>
    <property type="molecule type" value="Genomic_DNA"/>
</dbReference>
<dbReference type="GO" id="GO:0005525">
    <property type="term" value="F:GTP binding"/>
    <property type="evidence" value="ECO:0007669"/>
    <property type="project" value="UniProtKB-KW"/>
</dbReference>
<feature type="binding site" evidence="13">
    <location>
        <position position="17"/>
    </location>
    <ligand>
        <name>UTP</name>
        <dbReference type="ChEBI" id="CHEBI:46398"/>
    </ligand>
</feature>
<feature type="binding site" evidence="13">
    <location>
        <position position="120"/>
    </location>
    <ligand>
        <name>UTP</name>
        <dbReference type="ChEBI" id="CHEBI:46398"/>
    </ligand>
</feature>
<dbReference type="PDB" id="4DRF">
    <property type="method" value="X-ray"/>
    <property type="resolution" value="2.60 A"/>
    <property type="chains" value="A/C=445-870"/>
</dbReference>
<evidence type="ECO:0007829" key="16">
    <source>
        <dbReference type="PDB" id="4JT4"/>
    </source>
</evidence>
<feature type="binding site" evidence="13">
    <location>
        <position position="22"/>
    </location>
    <ligand>
        <name>UTP</name>
        <dbReference type="ChEBI" id="CHEBI:46398"/>
    </ligand>
</feature>
<reference evidence="10 11" key="4">
    <citation type="journal article" date="2012" name="RNA">
        <title>Structure and mechanism of the polynucleotide kinase component of the bacterial Pnkp-Hen1 RNA repair system.</title>
        <authorList>
            <person name="Wang L.K."/>
            <person name="Das U."/>
            <person name="Smith P."/>
            <person name="Shuman S."/>
        </authorList>
    </citation>
    <scope>X-RAY CRYSTALLOGRAPHY (2.00 ANGSTROMS) OF 1-170 IN COMPLEX WITH ADP; ATP AND MG(2+)</scope>
</reference>
<dbReference type="PDBsum" id="4JT2"/>
<feature type="binding site" evidence="16">
    <location>
        <position position="123"/>
    </location>
    <ligand>
        <name>dATP</name>
        <dbReference type="ChEBI" id="CHEBI:61404"/>
    </ligand>
</feature>
<dbReference type="PDBsum" id="4MDE"/>
<feature type="binding site" evidence="11">
    <location>
        <position position="18"/>
    </location>
    <ligand>
        <name>ATP</name>
        <dbReference type="ChEBI" id="CHEBI:30616"/>
        <label>1</label>
    </ligand>
</feature>
<feature type="binding site" evidence="16">
    <location>
        <position position="17"/>
    </location>
    <ligand>
        <name>dATP</name>
        <dbReference type="ChEBI" id="CHEBI:61404"/>
    </ligand>
</feature>
<feature type="binding site" evidence="10 16">
    <location>
        <position position="22"/>
    </location>
    <ligand>
        <name>Mg(2+)</name>
        <dbReference type="ChEBI" id="CHEBI:18420"/>
        <label>1</label>
    </ligand>
</feature>
<feature type="binding site" evidence="10">
    <location>
        <position position="19"/>
    </location>
    <ligand>
        <name>ADP</name>
        <dbReference type="ChEBI" id="CHEBI:456216"/>
        <label>1</label>
    </ligand>
</feature>
<feature type="binding site" evidence="7 9">
    <location>
        <position position="532"/>
    </location>
    <ligand>
        <name>AMP</name>
        <dbReference type="ChEBI" id="CHEBI:456215"/>
    </ligand>
</feature>
<feature type="binding site" evidence="14 18">
    <location>
        <position position="17"/>
    </location>
    <ligand>
        <name>GTP</name>
        <dbReference type="ChEBI" id="CHEBI:37565"/>
    </ligand>
</feature>
<dbReference type="PANTHER" id="PTHR42850">
    <property type="entry name" value="METALLOPHOSPHOESTERASE"/>
    <property type="match status" value="1"/>
</dbReference>
<accession>A3DJ38</accession>
<dbReference type="KEGG" id="cth:Cthe_2768"/>
<feature type="binding site" evidence="15">
    <location>
        <position position="20"/>
    </location>
    <ligand>
        <name>CTP</name>
        <dbReference type="ChEBI" id="CHEBI:37563"/>
    </ligand>
</feature>
<dbReference type="PANTHER" id="PTHR42850:SF7">
    <property type="entry name" value="BIS(5'-NUCLEOSYL)-TETRAPHOSPHATASE PRPE [ASYMMETRICAL]"/>
    <property type="match status" value="1"/>
</dbReference>
<evidence type="ECO:0007829" key="14">
    <source>
        <dbReference type="PDB" id="4JSY"/>
    </source>
</evidence>
<dbReference type="PRINTS" id="PR00114">
    <property type="entry name" value="STPHPHTASE"/>
</dbReference>
<feature type="binding site" evidence="13">
    <location>
        <position position="23"/>
    </location>
    <ligand>
        <name>UTP</name>
        <dbReference type="ChEBI" id="CHEBI:46398"/>
    </ligand>
</feature>
<dbReference type="InterPro" id="IPR024028">
    <property type="entry name" value="PNKP_bac"/>
</dbReference>
<feature type="binding site" evidence="14 18">
    <location>
        <position position="22"/>
    </location>
    <ligand>
        <name>GTP</name>
        <dbReference type="ChEBI" id="CHEBI:37565"/>
    </ligand>
</feature>
<feature type="binding site" evidence="14 18">
    <location>
        <position position="20"/>
    </location>
    <ligand>
        <name>GTP</name>
        <dbReference type="ChEBI" id="CHEBI:37565"/>
    </ligand>
</feature>
<dbReference type="OrthoDB" id="9779903at2"/>
<feature type="binding site" evidence="17">
    <location>
        <position position="20"/>
    </location>
    <ligand>
        <name>GDP</name>
        <dbReference type="ChEBI" id="CHEBI:58189"/>
    </ligand>
</feature>
<dbReference type="CDD" id="cd07423">
    <property type="entry name" value="MPP_Prp_like"/>
    <property type="match status" value="1"/>
</dbReference>
<dbReference type="PDBsum" id="4JT4"/>
<organism evidence="3 4">
    <name type="scientific">Acetivibrio thermocellus (strain ATCC 27405 / DSM 1237 / JCM 9322 / NBRC 103400 / NCIMB 10682 / NRRL B-4536 / VPI 7372)</name>
    <name type="common">Clostridium thermocellum</name>
    <dbReference type="NCBI Taxonomy" id="203119"/>
    <lineage>
        <taxon>Bacteria</taxon>
        <taxon>Bacillati</taxon>
        <taxon>Bacillota</taxon>
        <taxon>Clostridia</taxon>
        <taxon>Eubacteriales</taxon>
        <taxon>Oscillospiraceae</taxon>
        <taxon>Acetivibrio</taxon>
    </lineage>
</organism>
<feature type="binding site" evidence="5">
    <location>
        <position position="774"/>
    </location>
    <ligand>
        <name>ATP</name>
        <dbReference type="ChEBI" id="CHEBI:30616"/>
        <label>2</label>
    </ligand>
</feature>
<dbReference type="eggNOG" id="COG0639">
    <property type="taxonomic scope" value="Bacteria"/>
</dbReference>
<evidence type="ECO:0007829" key="12">
    <source>
        <dbReference type="PDB" id="4J6O"/>
    </source>
</evidence>
<keyword evidence="7 10" id="KW-0479">Metal-binding</keyword>
<feature type="binding site" evidence="5">
    <location>
        <position position="536"/>
    </location>
    <ligand>
        <name>ATP</name>
        <dbReference type="ChEBI" id="CHEBI:30616"/>
        <label>2</label>
    </ligand>
</feature>
<feature type="binding site" evidence="15">
    <location>
        <position position="123"/>
    </location>
    <ligand>
        <name>CTP</name>
        <dbReference type="ChEBI" id="CHEBI:37563"/>
    </ligand>
</feature>
<dbReference type="GeneID" id="35803313"/>
<dbReference type="Gene3D" id="3.60.21.10">
    <property type="match status" value="1"/>
</dbReference>
<dbReference type="PDBsum" id="4GP6"/>
<dbReference type="GO" id="GO:0016791">
    <property type="term" value="F:phosphatase activity"/>
    <property type="evidence" value="ECO:0007669"/>
    <property type="project" value="TreeGrafter"/>
</dbReference>
<dbReference type="PDB" id="3TY9">
    <property type="method" value="X-ray"/>
    <property type="resolution" value="3.12 A"/>
    <property type="chains" value="A/B/C/D=479-870"/>
</dbReference>
<reference evidence="13 14" key="5">
    <citation type="journal article" date="2013" name="Biochemistry">
        <title>Structural and biochemical analysis of the phosphate donor specificity of the polynucleotide kinase component of the bacterial pnkphen1 RNA repair system.</title>
        <authorList>
            <person name="Das U."/>
            <person name="Wang L.K."/>
            <person name="Smith P."/>
            <person name="Shuman S."/>
        </authorList>
    </citation>
    <scope>X-RAY CRYSTALLOGRAPHY (2.01 ANGSTROMS) OF 1-170 IN COMPLEX WITH CTP; GTP; MG(2+); UTP AND DATP</scope>
</reference>
<dbReference type="DIP" id="DIP-60067N"/>
<dbReference type="PDB" id="4JT4">
    <property type="method" value="X-ray"/>
    <property type="resolution" value="2.01 A"/>
    <property type="chains" value="A/B=1-170"/>
</dbReference>
<feature type="binding site" evidence="14 18">
    <location>
        <position position="120"/>
    </location>
    <ligand>
        <name>GTP</name>
        <dbReference type="ChEBI" id="CHEBI:37565"/>
    </ligand>
</feature>
<feature type="binding site" evidence="11 13">
    <location>
        <position position="22"/>
    </location>
    <ligand>
        <name>Mg(2+)</name>
        <dbReference type="ChEBI" id="CHEBI:18420"/>
        <label>2</label>
    </ligand>
</feature>
<feature type="binding site" evidence="16">
    <location>
        <position position="21"/>
    </location>
    <ligand>
        <name>dATP</name>
        <dbReference type="ChEBI" id="CHEBI:61404"/>
    </ligand>
</feature>
<feature type="binding site" evidence="7">
    <location>
        <position position="734"/>
    </location>
    <ligand>
        <name>Mg(2+)</name>
        <dbReference type="ChEBI" id="CHEBI:18420"/>
        <label>3</label>
    </ligand>
</feature>
<feature type="binding site" evidence="5">
    <location>
        <position position="824"/>
    </location>
    <ligand>
        <name>ADP</name>
        <dbReference type="ChEBI" id="CHEBI:456216"/>
        <label>2</label>
    </ligand>
</feature>
<dbReference type="GO" id="GO:0005524">
    <property type="term" value="F:ATP binding"/>
    <property type="evidence" value="ECO:0007669"/>
    <property type="project" value="UniProtKB-KW"/>
</dbReference>
<evidence type="ECO:0000313" key="3">
    <source>
        <dbReference type="EMBL" id="ABN53967.1"/>
    </source>
</evidence>
<dbReference type="PDB" id="3TY8">
    <property type="method" value="X-ray"/>
    <property type="resolution" value="2.60 A"/>
    <property type="chains" value="A/B=479-870"/>
</dbReference>
<feature type="binding site" evidence="12">
    <location>
        <position position="189"/>
    </location>
    <ligand>
        <name>Mn(2+)</name>
        <dbReference type="ChEBI" id="CHEBI:29035"/>
    </ligand>
</feature>
<feature type="binding site" evidence="16">
    <location>
        <position position="120"/>
    </location>
    <ligand>
        <name>dATP</name>
        <dbReference type="ChEBI" id="CHEBI:61404"/>
    </ligand>
</feature>
<dbReference type="PDBsum" id="3TY9"/>
<dbReference type="PDBsum" id="3TY8"/>
<feature type="binding site" evidence="7 9">
    <location>
        <position position="607"/>
    </location>
    <ligand>
        <name>AMP</name>
        <dbReference type="ChEBI" id="CHEBI:456215"/>
    </ligand>
</feature>
<dbReference type="InterPro" id="IPR050126">
    <property type="entry name" value="Ap4A_hydrolase"/>
</dbReference>
<feature type="binding site" evidence="11">
    <location>
        <position position="21"/>
    </location>
    <ligand>
        <name>ATP</name>
        <dbReference type="ChEBI" id="CHEBI:30616"/>
        <label>1</label>
    </ligand>
</feature>
<evidence type="ECO:0007829" key="7">
    <source>
        <dbReference type="PDB" id="3TY9"/>
    </source>
</evidence>
<dbReference type="InterPro" id="IPR004843">
    <property type="entry name" value="Calcineurin-like_PHP"/>
</dbReference>
<dbReference type="PDB" id="4J6O">
    <property type="method" value="X-ray"/>
    <property type="resolution" value="1.60 A"/>
    <property type="chains" value="A/B=171-424"/>
</dbReference>
<dbReference type="RefSeq" id="WP_020457916.1">
    <property type="nucleotide sequence ID" value="NC_009012.1"/>
</dbReference>
<feature type="binding site" evidence="5">
    <location>
        <position position="607"/>
    </location>
    <ligand>
        <name>ADP</name>
        <dbReference type="ChEBI" id="CHEBI:456216"/>
        <label>2</label>
    </ligand>
</feature>
<dbReference type="Pfam" id="PF16542">
    <property type="entry name" value="PNKP_ligase"/>
    <property type="match status" value="1"/>
</dbReference>
<feature type="binding site" evidence="7">
    <location>
        <position position="737"/>
    </location>
    <ligand>
        <name>Mg(2+)</name>
        <dbReference type="ChEBI" id="CHEBI:18420"/>
        <label>3</label>
    </ligand>
</feature>
<feature type="binding site" evidence="15">
    <location>
        <position position="120"/>
    </location>
    <ligand>
        <name>CTP</name>
        <dbReference type="ChEBI" id="CHEBI:37563"/>
    </ligand>
</feature>
<dbReference type="Gene3D" id="3.30.470.30">
    <property type="entry name" value="DNA ligase/mRNA capping enzyme"/>
    <property type="match status" value="2"/>
</dbReference>
<feature type="binding site" evidence="7 9">
    <location>
        <position position="792"/>
    </location>
    <ligand>
        <name>AMP</name>
        <dbReference type="ChEBI" id="CHEBI:456215"/>
    </ligand>
</feature>
<feature type="binding site" evidence="17">
    <location>
        <position position="18"/>
    </location>
    <ligand>
        <name>GDP</name>
        <dbReference type="ChEBI" id="CHEBI:58189"/>
    </ligand>
</feature>
<feature type="binding site" evidence="15">
    <location>
        <position position="17"/>
    </location>
    <ligand>
        <name>CTP</name>
        <dbReference type="ChEBI" id="CHEBI:37563"/>
    </ligand>
</feature>
<feature type="binding site" evidence="7 9">
    <location>
        <position position="536"/>
    </location>
    <ligand>
        <name>AMP</name>
        <dbReference type="ChEBI" id="CHEBI:456215"/>
    </ligand>
</feature>
<feature type="binding site" evidence="13">
    <location>
        <position position="123"/>
    </location>
    <ligand>
        <name>UTP</name>
        <dbReference type="ChEBI" id="CHEBI:46398"/>
    </ligand>
</feature>
<evidence type="ECO:0007829" key="9">
    <source>
        <dbReference type="PDB" id="4E6N"/>
    </source>
</evidence>
<evidence type="ECO:0000313" key="4">
    <source>
        <dbReference type="Proteomes" id="UP000002145"/>
    </source>
</evidence>
<dbReference type="PDBsum" id="4GP7"/>
<feature type="binding site" evidence="13">
    <location>
        <position position="21"/>
    </location>
    <ligand>
        <name>UTP</name>
        <dbReference type="ChEBI" id="CHEBI:46398"/>
    </ligand>
</feature>
<dbReference type="SMR" id="A3DJ38"/>
<dbReference type="PDB" id="4JST">
    <property type="method" value="X-ray"/>
    <property type="resolution" value="2.03 A"/>
    <property type="chains" value="A/B=1-170"/>
</dbReference>
<feature type="binding site" evidence="15">
    <location>
        <position position="22"/>
    </location>
    <ligand>
        <name>CTP</name>
        <dbReference type="ChEBI" id="CHEBI:37563"/>
    </ligand>
</feature>
<dbReference type="Proteomes" id="UP000002145">
    <property type="component" value="Chromosome"/>
</dbReference>
<evidence type="ECO:0007829" key="10">
    <source>
        <dbReference type="PDB" id="4GP6"/>
    </source>
</evidence>
<dbReference type="InterPro" id="IPR041780">
    <property type="entry name" value="MPP_PrpE-like"/>
</dbReference>
<dbReference type="PDBsum" id="4DRF"/>
<dbReference type="BRENDA" id="2.7.1.78">
    <property type="organism ID" value="1530"/>
</dbReference>
<reference evidence="3 4" key="6">
    <citation type="journal article" date="2013" name="Biotechnol. Biofuels">
        <title>Global transcriptome analysis of Clostridium thermocellum ATCC 27405 during growth on dilute acid pretreated Populus and switchgrass.</title>
        <authorList>
            <person name="Wilson C.M."/>
            <person name="Rodriguez M.Jr."/>
            <person name="Johnson C.M."/>
            <person name="Martin S.L."/>
            <person name="Chu T.M."/>
            <person name="Wolfinger R.D."/>
            <person name="Hauser L.J."/>
            <person name="Land M.L."/>
            <person name="Klingeman D.M."/>
            <person name="Syed M.H."/>
            <person name="Ragauskas A.J."/>
            <person name="Tschaplinski T.J."/>
            <person name="Mielenz J.R."/>
            <person name="Brown S.D."/>
        </authorList>
    </citation>
    <scope>NUCLEOTIDE SEQUENCE [LARGE SCALE GENOMIC DNA]</scope>
    <source>
        <strain evidence="4">ATCC 27405 / DSM 1237 / JCM 9322 / NBRC 103400 / NCIMB 10682 / NRRL B-4536 / VPI 7372</strain>
    </source>
</reference>
<feature type="binding site" evidence="7 9">
    <location>
        <position position="774"/>
    </location>
    <ligand>
        <name>AMP</name>
        <dbReference type="ChEBI" id="CHEBI:456215"/>
    </ligand>
</feature>
<feature type="binding site" evidence="13">
    <location>
        <position position="20"/>
    </location>
    <ligand>
        <name>UTP</name>
        <dbReference type="ChEBI" id="CHEBI:46398"/>
    </ligand>
</feature>
<dbReference type="SUPFAM" id="SSF52540">
    <property type="entry name" value="P-loop containing nucleoside triphosphate hydrolases"/>
    <property type="match status" value="1"/>
</dbReference>
<feature type="binding site" evidence="11">
    <location>
        <position position="120"/>
    </location>
    <ligand>
        <name>ATP</name>
        <dbReference type="ChEBI" id="CHEBI:30616"/>
        <label>1</label>
    </ligand>
</feature>
<feature type="binding site" evidence="5">
    <location>
        <position position="565"/>
    </location>
    <ligand>
        <name>ATP</name>
        <dbReference type="ChEBI" id="CHEBI:30616"/>
        <label>2</label>
    </ligand>
</feature>
<dbReference type="InterPro" id="IPR027417">
    <property type="entry name" value="P-loop_NTPase"/>
</dbReference>
<feature type="binding site" evidence="11">
    <location>
        <position position="20"/>
    </location>
    <ligand>
        <name>ATP</name>
        <dbReference type="ChEBI" id="CHEBI:30616"/>
        <label>1</label>
    </ligand>
</feature>
<dbReference type="AlphaFoldDB" id="A3DJ38"/>
<feature type="binding site" evidence="16">
    <location>
        <position position="19"/>
    </location>
    <ligand>
        <name>dATP</name>
        <dbReference type="ChEBI" id="CHEBI:61404"/>
    </ligand>
</feature>
<feature type="binding site" evidence="5">
    <location>
        <position position="536"/>
    </location>
    <ligand>
        <name>ADP</name>
        <dbReference type="ChEBI" id="CHEBI:456216"/>
        <label>2</label>
    </ligand>
</feature>
<feature type="binding site" evidence="7 9">
    <location>
        <position position="530"/>
    </location>
    <ligand>
        <name>AMP</name>
        <dbReference type="ChEBI" id="CHEBI:456215"/>
    </ligand>
</feature>
<feature type="binding site" evidence="7">
    <location>
        <position position="794"/>
    </location>
    <ligand>
        <name>AMP</name>
        <dbReference type="ChEBI" id="CHEBI:456215"/>
    </ligand>
</feature>
<dbReference type="PDBsum" id="4E6N"/>
<dbReference type="PDB" id="4MDF">
    <property type="method" value="X-ray"/>
    <property type="resolution" value="1.73 A"/>
    <property type="chains" value="A/B=1-170"/>
</dbReference>
<feature type="binding site" evidence="17">
    <location>
        <position position="21"/>
    </location>
    <ligand>
        <name>GDP</name>
        <dbReference type="ChEBI" id="CHEBI:58189"/>
    </ligand>
</feature>
<dbReference type="PDBsum" id="3TY5"/>
<feature type="binding site" evidence="15">
    <location>
        <position position="18"/>
    </location>
    <ligand>
        <name>CTP</name>
        <dbReference type="ChEBI" id="CHEBI:37563"/>
    </ligand>
</feature>
<feature type="binding site" evidence="14 18">
    <location>
        <position position="18"/>
    </location>
    <ligand>
        <name>GTP</name>
        <dbReference type="ChEBI" id="CHEBI:37565"/>
    </ligand>
</feature>
<feature type="binding site" evidence="11">
    <location>
        <position position="22"/>
    </location>
    <ligand>
        <name>ATP</name>
        <dbReference type="ChEBI" id="CHEBI:30616"/>
        <label>1</label>
    </ligand>
</feature>
<dbReference type="PDBsum" id="4JSY"/>
<evidence type="ECO:0000259" key="2">
    <source>
        <dbReference type="Pfam" id="PF16542"/>
    </source>
</evidence>
<feature type="binding site" evidence="5">
    <location>
        <position position="496"/>
    </location>
    <ligand>
        <name>ADP</name>
        <dbReference type="ChEBI" id="CHEBI:456216"/>
        <label>2</label>
    </ligand>
</feature>
<name>A3DJ38_ACET2</name>
<feature type="binding site" evidence="17">
    <location>
        <position position="22"/>
    </location>
    <ligand>
        <name>GDP</name>
        <dbReference type="ChEBI" id="CHEBI:58189"/>
    </ligand>
</feature>
<reference evidence="12" key="7">
    <citation type="journal article" date="2013" name="Nucleic Acids Res.">
        <title>Structure and mechanism of the 2',3' phosphatase component of the bacterial Pnkp-Hen1 RNA repair system.</title>
        <authorList>
            <person name="Wang L.K."/>
            <person name="Smith P."/>
            <person name="Shuman S."/>
        </authorList>
    </citation>
    <scope>X-RAY CRYSTALLOGRAPHY (1.60 ANGSTROMS) OF 171-424 IN COMPLEX WITH MN(2+)</scope>
</reference>
<evidence type="ECO:0007829" key="13">
    <source>
        <dbReference type="PDB" id="4JST"/>
    </source>
</evidence>
<feature type="binding site" evidence="5">
    <location>
        <position position="792"/>
    </location>
    <ligand>
        <name>ADP</name>
        <dbReference type="ChEBI" id="CHEBI:456216"/>
        <label>2</label>
    </ligand>
</feature>
<dbReference type="GO" id="GO:0005737">
    <property type="term" value="C:cytoplasm"/>
    <property type="evidence" value="ECO:0007669"/>
    <property type="project" value="TreeGrafter"/>
</dbReference>
<keyword evidence="5 7" id="KW-0547">Nucleotide-binding</keyword>
<dbReference type="eggNOG" id="COG4639">
    <property type="taxonomic scope" value="Bacteria"/>
</dbReference>
<feature type="binding site" evidence="7 9">
    <location>
        <position position="529"/>
    </location>
    <ligand>
        <name>AMP</name>
        <dbReference type="ChEBI" id="CHEBI:456215"/>
    </ligand>
</feature>
<dbReference type="IntAct" id="A3DJ38">
    <property type="interactions" value="1"/>
</dbReference>
<dbReference type="PDBsum" id="4JST"/>
<dbReference type="SUPFAM" id="SSF56091">
    <property type="entry name" value="DNA ligase/mRNA capping enzyme, catalytic domain"/>
    <property type="match status" value="1"/>
</dbReference>
<dbReference type="PDB" id="4GP7">
    <property type="method" value="X-ray"/>
    <property type="resolution" value="2.00 A"/>
    <property type="chains" value="A/B=1-170"/>
</dbReference>
<evidence type="ECO:0007829" key="6">
    <source>
        <dbReference type="PDB" id="3TY8"/>
    </source>
</evidence>
<feature type="binding site" evidence="13">
    <location>
        <position position="18"/>
    </location>
    <ligand>
        <name>UTP</name>
        <dbReference type="ChEBI" id="CHEBI:46398"/>
    </ligand>
</feature>
<reference evidence="17 18" key="9">
    <citation type="journal article" date="2014" name="Nucleic Acids Res.">
        <title>Structures of bacterial polynucleotide kinase in a Michaelis complex with GTPMg2+ and 5'-OH oligonucleotide and a product complex with GDPMg2+ and 5'-PO4 oligonucleotide reveal a mechanism of general acid-base catalysis and the determinants of phosphoacceptor recognition.</title>
        <authorList>
            <person name="Das U."/>
            <person name="Wang L.K."/>
            <person name="Smith P."/>
            <person name="Jacewicz A."/>
            <person name="Shuman S."/>
        </authorList>
    </citation>
    <scope>X-RAY CRYSTALLOGRAPHY (1.73 ANGSTROMS) OF 1-170 IN COMPLEX WITH GDP; GTP AND MG(2+)</scope>
</reference>
<feature type="binding site" evidence="12">
    <location>
        <position position="233"/>
    </location>
    <ligand>
        <name>Mn(2+)</name>
        <dbReference type="ChEBI" id="CHEBI:29035"/>
    </ligand>
</feature>
<feature type="binding site" evidence="11 13">
    <location>
        <position position="78"/>
    </location>
    <ligand>
        <name>Mg(2+)</name>
        <dbReference type="ChEBI" id="CHEBI:18420"/>
        <label>2</label>
    </ligand>
</feature>
<feature type="binding site" evidence="10">
    <location>
        <position position="18"/>
    </location>
    <ligand>
        <name>ADP</name>
        <dbReference type="ChEBI" id="CHEBI:456216"/>
        <label>1</label>
    </ligand>
</feature>
<evidence type="ECO:0007829" key="19">
    <source>
        <dbReference type="PDB" id="4QM6"/>
    </source>
</evidence>
<dbReference type="Pfam" id="PF00149">
    <property type="entry name" value="Metallophos"/>
    <property type="match status" value="1"/>
</dbReference>
<dbReference type="PDB" id="4MDE">
    <property type="method" value="X-ray"/>
    <property type="resolution" value="1.80 A"/>
    <property type="chains" value="A/B=1-170"/>
</dbReference>
<comment type="interaction">
    <interactant intactId="EBI-16002232">
        <id>A3DJ38</id>
    </interactant>
    <interactant intactId="EBI-16002195">
        <id>A3DJ37</id>
        <label>Cthe_2767</label>
    </interactant>
    <organismsDiffer>false</organismsDiffer>
    <experiments>2</experiments>
</comment>
<dbReference type="PDBsum" id="4QM6"/>
<dbReference type="PDBsum" id="4QM7"/>
<dbReference type="HOGENOM" id="CLU_016728_0_0_9"/>
<reference evidence="8 9" key="3">
    <citation type="journal article" date="2012" name="Proc. Natl. Acad. Sci. U.S.A.">
        <title>Molecular basis of bacterial protein Hen1 activating the ligase activity of bacterial protein Pnkp for RNA repair.</title>
        <authorList>
            <person name="Wang P."/>
            <person name="Chan C.M."/>
            <person name="Christensen D."/>
            <person name="Zhang C."/>
            <person name="Selvadurai K."/>
            <person name="Huang R.H."/>
        </authorList>
    </citation>
    <scope>X-RAY CRYSTALLOGRAPHY (2.39 ANGSTROMS) OF 445-870 IN COMPLEX WITH AMP</scope>
</reference>
<feature type="binding site" evidence="5">
    <location>
        <position position="792"/>
    </location>
    <ligand>
        <name>ATP</name>
        <dbReference type="ChEBI" id="CHEBI:30616"/>
        <label>2</label>
    </ligand>
</feature>
<reference evidence="4" key="1">
    <citation type="submission" date="2007-02" db="EMBL/GenBank/DDBJ databases">
        <title>Complete sequence of Clostridium thermocellum ATCC 27405.</title>
        <authorList>
            <consortium name="US DOE Joint Genome Institute"/>
            <person name="Copeland A."/>
            <person name="Lucas S."/>
            <person name="Lapidus A."/>
            <person name="Barry K."/>
            <person name="Detter J.C."/>
            <person name="Glavina del Rio T."/>
            <person name="Hammon N."/>
            <person name="Israni S."/>
            <person name="Dalin E."/>
            <person name="Tice H."/>
            <person name="Pitluck S."/>
            <person name="Chertkov O."/>
            <person name="Brettin T."/>
            <person name="Bruce D."/>
            <person name="Han C."/>
            <person name="Tapia R."/>
            <person name="Gilna P."/>
            <person name="Schmutz J."/>
            <person name="Larimer F."/>
            <person name="Land M."/>
            <person name="Hauser L."/>
            <person name="Kyrpides N."/>
            <person name="Mikhailova N."/>
            <person name="Wu J.H.D."/>
            <person name="Newcomb M."/>
            <person name="Richardson P."/>
        </authorList>
    </citation>
    <scope>NUCLEOTIDE SEQUENCE [LARGE SCALE GENOMIC DNA]</scope>
    <source>
        <strain evidence="4">ATCC 27405 / DSM 1237 / JCM 9322 / NBRC 103400 / NCIMB 10682 / NRRL B-4536 / VPI 7372</strain>
    </source>
</reference>
<sequence>MKLTIPELSLVVLIGSSGSGKSTFAKKHFKPTEVISSDFCRGLVSDDENDQTVTGAAFDVLHYIVSKRLQLGKLTVVDATNVQESARKPLIEIAKDYHCFPVAVVFNLPEKVCQERNKNRTDRQVEEYVIRKHTQQLKKSIKGLQREGFRYVYILNSPEEVEEVVFERQPLWNNKKDEHGPFDIIGDIHGCYDELKMLLEKLGYLIEEVEGGVGSGKYRVTHPEGRKVLFLGDLVDRGPKITEVLKLVMGMVKSGIALCVPGNHDVKLLRKLNGRDVQITHGLDRTLEQLAKEPQEFIEEVKAFIDGLVSHYVLDDGKLVVAHAGMKEEFQGRGSGKVREFALYGETTGETDEYGLPVRYDWASDYRGKALVVYGHTPQAEVLKVNNTINIDTGCVFGGKLTAYRYPEREIVDVKALKTYYEPAKPFLPKEDMAERFEARTDNDILDINDVLGKKIITTRLMSSITIHEENSIAALEVMSRFAADPHWLIYLPPTMSPCETSKKEGMLEHPIEAFEYFRTRGVGKVVCEQKHMGSRAVVIVCKDSQVAEKRFGVLDGTAGICYTRTGRHFFDDMQLEAELIDRVRKVLDKSGFWGDFNTDWVCLDCELMPWSAKAQKLLEEQYSAVGISGRVVLDEAVKLLKQASLNKTVSFDVSRQTSGKNADINELLQRFTERSEMMQKYVEAYRKYCWPVNSIDDLKLAPFHILATEGKVHSDKNHIWHMDTIAKYCTQDDSLIMATNHILVDVTDAESVDKGIKWWEDLTASGGEGMVVKPYDFIVKNGRELLQPAVKCRGREYLRIIYGPEYTMDENIERLRNRAVGKKRSLALREFSLGMEALERFVRNEPLYRVHECVFGVLALESEPVDPRL</sequence>